<name>A0ACC6UAV1_9BURK</name>
<proteinExistence type="predicted"/>
<dbReference type="Proteomes" id="UP001558850">
    <property type="component" value="Unassembled WGS sequence"/>
</dbReference>
<accession>A0ACC6UAV1</accession>
<organism evidence="1 2">
    <name type="scientific">Paraburkholderia phymatum</name>
    <dbReference type="NCBI Taxonomy" id="148447"/>
    <lineage>
        <taxon>Bacteria</taxon>
        <taxon>Pseudomonadati</taxon>
        <taxon>Pseudomonadota</taxon>
        <taxon>Betaproteobacteria</taxon>
        <taxon>Burkholderiales</taxon>
        <taxon>Burkholderiaceae</taxon>
        <taxon>Paraburkholderia</taxon>
    </lineage>
</organism>
<sequence length="185" mass="18474">MKVKKSGLLIALIVAAGAALPTASFASDGTITISGNIVPQTCVPSGNGQGKDFTVTLPTVQVSALATDGATAGRTPFNIALTGCTPNIAGASNAGVYFEPGATVDTTTGQLINATGTATKVEVGLLNDDYSKINLGQGATSQNVKMVSISSGSATLNYYAQYVAKGGAAGAGTVQTTSLYTIIYQ</sequence>
<evidence type="ECO:0000313" key="2">
    <source>
        <dbReference type="Proteomes" id="UP001558850"/>
    </source>
</evidence>
<keyword evidence="2" id="KW-1185">Reference proteome</keyword>
<gene>
    <name evidence="1" type="ORF">AB4Y32_34515</name>
</gene>
<reference evidence="1" key="1">
    <citation type="submission" date="2024-07" db="EMBL/GenBank/DDBJ databases">
        <title>A survey of Mimosa microsymbionts across Brazilian biomes reveals a high diversity of Paraburkholderia nodulating endemic species, but also that Cupriavidus is common as a symbiont of widespread species.</title>
        <authorList>
            <person name="Rouws L."/>
            <person name="Barauna A."/>
            <person name="Beukes C."/>
            <person name="Rouws J.R.C."/>
            <person name="De Faria S.M."/>
            <person name="Gross E."/>
            <person name="Bueno Dos Reis Junior F."/>
            <person name="Simon M.F."/>
            <person name="Maluk M."/>
            <person name="Odee D.W."/>
            <person name="Kenicer G."/>
            <person name="Young J.P.W."/>
            <person name="Reis V.M."/>
            <person name="Zilli J."/>
            <person name="James E.K."/>
        </authorList>
    </citation>
    <scope>NUCLEOTIDE SEQUENCE</scope>
    <source>
        <strain evidence="1">EG181B</strain>
    </source>
</reference>
<dbReference type="EMBL" id="JBFRCH010000038">
    <property type="protein sequence ID" value="MEX3936823.1"/>
    <property type="molecule type" value="Genomic_DNA"/>
</dbReference>
<evidence type="ECO:0000313" key="1">
    <source>
        <dbReference type="EMBL" id="MEX3936823.1"/>
    </source>
</evidence>
<protein>
    <submittedName>
        <fullName evidence="1">Fimbrial protein</fullName>
    </submittedName>
</protein>
<comment type="caution">
    <text evidence="1">The sequence shown here is derived from an EMBL/GenBank/DDBJ whole genome shotgun (WGS) entry which is preliminary data.</text>
</comment>